<dbReference type="AlphaFoldDB" id="A0A6G4X7T6"/>
<reference evidence="1 2" key="1">
    <citation type="submission" date="2020-02" db="EMBL/GenBank/DDBJ databases">
        <title>Whole-genome analyses of novel actinobacteria.</title>
        <authorList>
            <person name="Sahin N."/>
            <person name="Tatar D."/>
        </authorList>
    </citation>
    <scope>NUCLEOTIDE SEQUENCE [LARGE SCALE GENOMIC DNA]</scope>
    <source>
        <strain evidence="1 2">SB3404</strain>
    </source>
</reference>
<name>A0A6G4X7T6_9ACTN</name>
<evidence type="ECO:0000313" key="2">
    <source>
        <dbReference type="Proteomes" id="UP000477722"/>
    </source>
</evidence>
<accession>A0A6G4X7T6</accession>
<gene>
    <name evidence="1" type="ORF">G5C65_35845</name>
</gene>
<dbReference type="EMBL" id="JAAKZZ010000807">
    <property type="protein sequence ID" value="NGO73606.1"/>
    <property type="molecule type" value="Genomic_DNA"/>
</dbReference>
<keyword evidence="2" id="KW-1185">Reference proteome</keyword>
<evidence type="ECO:0000313" key="1">
    <source>
        <dbReference type="EMBL" id="NGO73606.1"/>
    </source>
</evidence>
<dbReference type="Pfam" id="PF19380">
    <property type="entry name" value="DUF5955"/>
    <property type="match status" value="1"/>
</dbReference>
<organism evidence="1 2">
    <name type="scientific">Streptomyces boncukensis</name>
    <dbReference type="NCBI Taxonomy" id="2711219"/>
    <lineage>
        <taxon>Bacteria</taxon>
        <taxon>Bacillati</taxon>
        <taxon>Actinomycetota</taxon>
        <taxon>Actinomycetes</taxon>
        <taxon>Kitasatosporales</taxon>
        <taxon>Streptomycetaceae</taxon>
        <taxon>Streptomyces</taxon>
    </lineage>
</organism>
<protein>
    <submittedName>
        <fullName evidence="1">Uncharacterized protein</fullName>
    </submittedName>
</protein>
<sequence length="82" mass="8891">MRRAVVRLRRELDTHPAELRDRRVAERELEALGEAVDSGGLDVETLRCALLRLTAALGSVSALSLALAEVRAAIALFGVTPR</sequence>
<proteinExistence type="predicted"/>
<comment type="caution">
    <text evidence="1">The sequence shown here is derived from an EMBL/GenBank/DDBJ whole genome shotgun (WGS) entry which is preliminary data.</text>
</comment>
<dbReference type="InterPro" id="IPR045999">
    <property type="entry name" value="DUF5955"/>
</dbReference>
<dbReference type="Proteomes" id="UP000477722">
    <property type="component" value="Unassembled WGS sequence"/>
</dbReference>